<dbReference type="Gene3D" id="3.30.1660.10">
    <property type="entry name" value="Flavin-binding protein dodecin"/>
    <property type="match status" value="1"/>
</dbReference>
<sequence>MSSVARITTITARSDTSFEDAIRVGLERASATLRNVKGAWVKEQEVNLEDGKISAWQVVLEVTFVLE</sequence>
<evidence type="ECO:0000313" key="2">
    <source>
        <dbReference type="Proteomes" id="UP000318693"/>
    </source>
</evidence>
<dbReference type="AlphaFoldDB" id="A0A552WTY2"/>
<keyword evidence="2" id="KW-1185">Reference proteome</keyword>
<dbReference type="EMBL" id="VJXR01000011">
    <property type="protein sequence ID" value="TRW46310.1"/>
    <property type="molecule type" value="Genomic_DNA"/>
</dbReference>
<dbReference type="InterPro" id="IPR025543">
    <property type="entry name" value="Dodecin-like"/>
</dbReference>
<dbReference type="Pfam" id="PF07311">
    <property type="entry name" value="Dodecin"/>
    <property type="match status" value="1"/>
</dbReference>
<comment type="caution">
    <text evidence="1">The sequence shown here is derived from an EMBL/GenBank/DDBJ whole genome shotgun (WGS) entry which is preliminary data.</text>
</comment>
<evidence type="ECO:0000313" key="1">
    <source>
        <dbReference type="EMBL" id="TRW46310.1"/>
    </source>
</evidence>
<dbReference type="PANTHER" id="PTHR39324:SF1">
    <property type="entry name" value="CALCIUM DODECIN"/>
    <property type="match status" value="1"/>
</dbReference>
<accession>A0A552WTY2</accession>
<name>A0A552WTY2_9MICO</name>
<dbReference type="InterPro" id="IPR009923">
    <property type="entry name" value="Dodecin"/>
</dbReference>
<proteinExistence type="predicted"/>
<dbReference type="PANTHER" id="PTHR39324">
    <property type="entry name" value="CALCIUM DODECIN"/>
    <property type="match status" value="1"/>
</dbReference>
<reference evidence="1 2" key="1">
    <citation type="submission" date="2019-07" db="EMBL/GenBank/DDBJ databases">
        <title>Georgenia wutianyii sp. nov. and Georgenia *** sp. nov. isolated from plateau pika (Ochotona curzoniae) in the Qinghai-Tibet plateau of China.</title>
        <authorList>
            <person name="Tian Z."/>
        </authorList>
    </citation>
    <scope>NUCLEOTIDE SEQUENCE [LARGE SCALE GENOMIC DNA]</scope>
    <source>
        <strain evidence="1 2">Z446</strain>
    </source>
</reference>
<protein>
    <submittedName>
        <fullName evidence="1">Dodecin domain-containing protein</fullName>
    </submittedName>
</protein>
<gene>
    <name evidence="1" type="ORF">FJ693_06115</name>
</gene>
<dbReference type="SUPFAM" id="SSF89807">
    <property type="entry name" value="Dodecin-like"/>
    <property type="match status" value="1"/>
</dbReference>
<dbReference type="Proteomes" id="UP000318693">
    <property type="component" value="Unassembled WGS sequence"/>
</dbReference>
<dbReference type="InterPro" id="IPR036694">
    <property type="entry name" value="Dodecin-like_sf"/>
</dbReference>
<dbReference type="RefSeq" id="WP_143417645.1">
    <property type="nucleotide sequence ID" value="NZ_VJXR01000011.1"/>
</dbReference>
<organism evidence="1 2">
    <name type="scientific">Georgenia yuyongxinii</name>
    <dbReference type="NCBI Taxonomy" id="2589797"/>
    <lineage>
        <taxon>Bacteria</taxon>
        <taxon>Bacillati</taxon>
        <taxon>Actinomycetota</taxon>
        <taxon>Actinomycetes</taxon>
        <taxon>Micrococcales</taxon>
        <taxon>Bogoriellaceae</taxon>
        <taxon>Georgenia</taxon>
    </lineage>
</organism>